<evidence type="ECO:0000313" key="2">
    <source>
        <dbReference type="EMBL" id="TFW30123.1"/>
    </source>
</evidence>
<comment type="caution">
    <text evidence="2">The sequence shown here is derived from an EMBL/GenBank/DDBJ whole genome shotgun (WGS) entry which is preliminary data.</text>
</comment>
<sequence>MKRLFIAIASLVVTLTANAEPTKAEEKRIKTIAAKAQALSVDNCELNDGKKGWIQPNKASIGNLPVYRCTADSEFDGTMAIFTQIPDGSVQKEVVEFCTLSDYYVKCEAVPADRPARRAADLARYGIKERQFEPIVCETTSIGTIPLTTCSQPRVKITAHPPAAGNVPQAAR</sequence>
<protein>
    <submittedName>
        <fullName evidence="2">Uncharacterized protein</fullName>
    </submittedName>
</protein>
<accession>A0A4Y9SZR1</accession>
<evidence type="ECO:0000313" key="3">
    <source>
        <dbReference type="Proteomes" id="UP000297258"/>
    </source>
</evidence>
<gene>
    <name evidence="2" type="ORF">E4O92_17470</name>
</gene>
<proteinExistence type="predicted"/>
<evidence type="ECO:0000256" key="1">
    <source>
        <dbReference type="SAM" id="SignalP"/>
    </source>
</evidence>
<dbReference type="EMBL" id="SPUM01000114">
    <property type="protein sequence ID" value="TFW30123.1"/>
    <property type="molecule type" value="Genomic_DNA"/>
</dbReference>
<keyword evidence="1" id="KW-0732">Signal</keyword>
<keyword evidence="3" id="KW-1185">Reference proteome</keyword>
<organism evidence="2 3">
    <name type="scientific">Massilia horti</name>
    <dbReference type="NCBI Taxonomy" id="2562153"/>
    <lineage>
        <taxon>Bacteria</taxon>
        <taxon>Pseudomonadati</taxon>
        <taxon>Pseudomonadota</taxon>
        <taxon>Betaproteobacteria</taxon>
        <taxon>Burkholderiales</taxon>
        <taxon>Oxalobacteraceae</taxon>
        <taxon>Telluria group</taxon>
        <taxon>Massilia</taxon>
    </lineage>
</organism>
<dbReference type="Proteomes" id="UP000297258">
    <property type="component" value="Unassembled WGS sequence"/>
</dbReference>
<reference evidence="2 3" key="1">
    <citation type="submission" date="2019-03" db="EMBL/GenBank/DDBJ databases">
        <title>Draft genome of Massilia hortus sp. nov., a novel bacterial species of the Oxalobacteraceae family.</title>
        <authorList>
            <person name="Peta V."/>
            <person name="Raths R."/>
            <person name="Bucking H."/>
        </authorList>
    </citation>
    <scope>NUCLEOTIDE SEQUENCE [LARGE SCALE GENOMIC DNA]</scope>
    <source>
        <strain evidence="2 3">ONC3</strain>
    </source>
</reference>
<dbReference type="AlphaFoldDB" id="A0A4Y9SZR1"/>
<name>A0A4Y9SZR1_9BURK</name>
<feature type="signal peptide" evidence="1">
    <location>
        <begin position="1"/>
        <end position="19"/>
    </location>
</feature>
<feature type="chain" id="PRO_5021426912" evidence="1">
    <location>
        <begin position="20"/>
        <end position="172"/>
    </location>
</feature>